<evidence type="ECO:0000313" key="3">
    <source>
        <dbReference type="Proteomes" id="UP000019132"/>
    </source>
</evidence>
<organism evidence="2 3">
    <name type="scientific">Globisporangium ultimum (strain ATCC 200006 / CBS 805.95 / DAOM BR144)</name>
    <name type="common">Pythium ultimum</name>
    <dbReference type="NCBI Taxonomy" id="431595"/>
    <lineage>
        <taxon>Eukaryota</taxon>
        <taxon>Sar</taxon>
        <taxon>Stramenopiles</taxon>
        <taxon>Oomycota</taxon>
        <taxon>Peronosporomycetes</taxon>
        <taxon>Pythiales</taxon>
        <taxon>Pythiaceae</taxon>
        <taxon>Globisporangium</taxon>
    </lineage>
</organism>
<name>K3W7W1_GLOUD</name>
<dbReference type="VEuPathDB" id="FungiDB:PYU1_G001052"/>
<evidence type="ECO:0008006" key="4">
    <source>
        <dbReference type="Google" id="ProtNLM"/>
    </source>
</evidence>
<dbReference type="AlphaFoldDB" id="K3W7W1"/>
<dbReference type="InParanoid" id="K3W7W1"/>
<dbReference type="EMBL" id="GL376620">
    <property type="status" value="NOT_ANNOTATED_CDS"/>
    <property type="molecule type" value="Genomic_DNA"/>
</dbReference>
<sequence>MILSSAYRAPPPMILVTLLASPPLTLSASSHTSSHHTFSTTQLCLSQCTPSIWFLPMMTFLSVAPGSRRNTASAFLPSFCPWHCTLERS</sequence>
<proteinExistence type="predicted"/>
<keyword evidence="3" id="KW-1185">Reference proteome</keyword>
<accession>K3W7W1</accession>
<evidence type="ECO:0000313" key="2">
    <source>
        <dbReference type="EnsemblProtists" id="PYU1_T001052"/>
    </source>
</evidence>
<reference evidence="3" key="1">
    <citation type="journal article" date="2010" name="Genome Biol.">
        <title>Genome sequence of the necrotrophic plant pathogen Pythium ultimum reveals original pathogenicity mechanisms and effector repertoire.</title>
        <authorList>
            <person name="Levesque C.A."/>
            <person name="Brouwer H."/>
            <person name="Cano L."/>
            <person name="Hamilton J.P."/>
            <person name="Holt C."/>
            <person name="Huitema E."/>
            <person name="Raffaele S."/>
            <person name="Robideau G.P."/>
            <person name="Thines M."/>
            <person name="Win J."/>
            <person name="Zerillo M.M."/>
            <person name="Beakes G.W."/>
            <person name="Boore J.L."/>
            <person name="Busam D."/>
            <person name="Dumas B."/>
            <person name="Ferriera S."/>
            <person name="Fuerstenberg S.I."/>
            <person name="Gachon C.M."/>
            <person name="Gaulin E."/>
            <person name="Govers F."/>
            <person name="Grenville-Briggs L."/>
            <person name="Horner N."/>
            <person name="Hostetler J."/>
            <person name="Jiang R.H."/>
            <person name="Johnson J."/>
            <person name="Krajaejun T."/>
            <person name="Lin H."/>
            <person name="Meijer H.J."/>
            <person name="Moore B."/>
            <person name="Morris P."/>
            <person name="Phuntmart V."/>
            <person name="Puiu D."/>
            <person name="Shetty J."/>
            <person name="Stajich J.E."/>
            <person name="Tripathy S."/>
            <person name="Wawra S."/>
            <person name="van West P."/>
            <person name="Whitty B.R."/>
            <person name="Coutinho P.M."/>
            <person name="Henrissat B."/>
            <person name="Martin F."/>
            <person name="Thomas P.D."/>
            <person name="Tyler B.M."/>
            <person name="De Vries R.P."/>
            <person name="Kamoun S."/>
            <person name="Yandell M."/>
            <person name="Tisserat N."/>
            <person name="Buell C.R."/>
        </authorList>
    </citation>
    <scope>NUCLEOTIDE SEQUENCE</scope>
    <source>
        <strain evidence="3">DAOM:BR144</strain>
    </source>
</reference>
<protein>
    <recommendedName>
        <fullName evidence="4">Secreted protein</fullName>
    </recommendedName>
</protein>
<reference evidence="3" key="2">
    <citation type="submission" date="2010-04" db="EMBL/GenBank/DDBJ databases">
        <authorList>
            <person name="Buell R."/>
            <person name="Hamilton J."/>
            <person name="Hostetler J."/>
        </authorList>
    </citation>
    <scope>NUCLEOTIDE SEQUENCE [LARGE SCALE GENOMIC DNA]</scope>
    <source>
        <strain evidence="3">DAOM:BR144</strain>
    </source>
</reference>
<dbReference type="Proteomes" id="UP000019132">
    <property type="component" value="Unassembled WGS sequence"/>
</dbReference>
<feature type="signal peptide" evidence="1">
    <location>
        <begin position="1"/>
        <end position="27"/>
    </location>
</feature>
<dbReference type="EnsemblProtists" id="PYU1_T001052">
    <property type="protein sequence ID" value="PYU1_T001052"/>
    <property type="gene ID" value="PYU1_G001052"/>
</dbReference>
<evidence type="ECO:0000256" key="1">
    <source>
        <dbReference type="SAM" id="SignalP"/>
    </source>
</evidence>
<keyword evidence="1" id="KW-0732">Signal</keyword>
<dbReference type="HOGENOM" id="CLU_2459686_0_0_1"/>
<feature type="chain" id="PRO_5003870779" description="Secreted protein" evidence="1">
    <location>
        <begin position="28"/>
        <end position="89"/>
    </location>
</feature>
<reference evidence="2" key="3">
    <citation type="submission" date="2015-02" db="UniProtKB">
        <authorList>
            <consortium name="EnsemblProtists"/>
        </authorList>
    </citation>
    <scope>IDENTIFICATION</scope>
    <source>
        <strain evidence="2">DAOM BR144</strain>
    </source>
</reference>